<accession>A0AAD8Y2H1</accession>
<feature type="compositionally biased region" description="Acidic residues" evidence="1">
    <location>
        <begin position="481"/>
        <end position="497"/>
    </location>
</feature>
<comment type="caution">
    <text evidence="2">The sequence shown here is derived from an EMBL/GenBank/DDBJ whole genome shotgun (WGS) entry which is preliminary data.</text>
</comment>
<name>A0AAD8Y2H1_9STRA</name>
<feature type="compositionally biased region" description="Basic and acidic residues" evidence="1">
    <location>
        <begin position="549"/>
        <end position="558"/>
    </location>
</feature>
<sequence length="583" mass="64904">MGNRSSTSRLVEGQNNAVTTNKRKRDDSEDAELRVLKQPPTPMQQHAAGIVSMSLDTNSVPSLSIMPESVLLHIFSFVLKQQRPMFRDRSNDPLAVQLALEKTCRRFSALLGRDSTMKLLYEGRPEDEFDYQVASEREEMFLLRGIGMIRHFQKRSDTLICEYMGGADGVRNIVDRMLVKMEVPRHDGVTYIGPPQFPENGFKLFLRGDSIAYLTEVVEQHMVSRLNSAMRAALFRSNPPSSHPYPMISPHDILFVDMIRVSDDGALKLCVVGPQHERNEVHIRSCSRLCAGNSPRMWKWHNGDCTGEDIIGAQQMQRMVRAIASRAGIVKLTGGAFDCIAAEILHFMAIIVVDAFETSKSLWRHHDDIGVYLTVDDNEGIQFAIADIDDTINVEDDRSSDSSWQSHEVDYSNLPPPPSKTLDEAGEQLCVIIPRQIKDAAVRIGMKPLLDSRSWEAGEGRSRDEEIEEARLLYASSSDYDSSDSDEESDEDDDPEDNNQVCYCAACLENGVDEDAPGDEDAAEEDVEVEVGAIENVAAGIDENVGKNIDVEKNDSDSHSSLTSVVDVNVGENDLDSHSSLSY</sequence>
<feature type="region of interest" description="Disordered" evidence="1">
    <location>
        <begin position="396"/>
        <end position="420"/>
    </location>
</feature>
<feature type="region of interest" description="Disordered" evidence="1">
    <location>
        <begin position="474"/>
        <end position="499"/>
    </location>
</feature>
<gene>
    <name evidence="2" type="ORF">QTG54_010881</name>
</gene>
<dbReference type="AlphaFoldDB" id="A0AAD8Y2H1"/>
<feature type="compositionally biased region" description="Polar residues" evidence="1">
    <location>
        <begin position="1"/>
        <end position="20"/>
    </location>
</feature>
<dbReference type="EMBL" id="JATAAI010000021">
    <property type="protein sequence ID" value="KAK1738212.1"/>
    <property type="molecule type" value="Genomic_DNA"/>
</dbReference>
<proteinExistence type="predicted"/>
<keyword evidence="3" id="KW-1185">Reference proteome</keyword>
<reference evidence="2" key="1">
    <citation type="submission" date="2023-06" db="EMBL/GenBank/DDBJ databases">
        <title>Survivors Of The Sea: Transcriptome response of Skeletonema marinoi to long-term dormancy.</title>
        <authorList>
            <person name="Pinder M.I.M."/>
            <person name="Kourtchenko O."/>
            <person name="Robertson E.K."/>
            <person name="Larsson T."/>
            <person name="Maumus F."/>
            <person name="Osuna-Cruz C.M."/>
            <person name="Vancaester E."/>
            <person name="Stenow R."/>
            <person name="Vandepoele K."/>
            <person name="Ploug H."/>
            <person name="Bruchert V."/>
            <person name="Godhe A."/>
            <person name="Topel M."/>
        </authorList>
    </citation>
    <scope>NUCLEOTIDE SEQUENCE</scope>
    <source>
        <strain evidence="2">R05AC</strain>
    </source>
</reference>
<feature type="region of interest" description="Disordered" evidence="1">
    <location>
        <begin position="1"/>
        <end position="43"/>
    </location>
</feature>
<organism evidence="2 3">
    <name type="scientific">Skeletonema marinoi</name>
    <dbReference type="NCBI Taxonomy" id="267567"/>
    <lineage>
        <taxon>Eukaryota</taxon>
        <taxon>Sar</taxon>
        <taxon>Stramenopiles</taxon>
        <taxon>Ochrophyta</taxon>
        <taxon>Bacillariophyta</taxon>
        <taxon>Coscinodiscophyceae</taxon>
        <taxon>Thalassiosirophycidae</taxon>
        <taxon>Thalassiosirales</taxon>
        <taxon>Skeletonemataceae</taxon>
        <taxon>Skeletonema</taxon>
        <taxon>Skeletonema marinoi-dohrnii complex</taxon>
    </lineage>
</organism>
<evidence type="ECO:0000313" key="3">
    <source>
        <dbReference type="Proteomes" id="UP001224775"/>
    </source>
</evidence>
<dbReference type="Proteomes" id="UP001224775">
    <property type="component" value="Unassembled WGS sequence"/>
</dbReference>
<protein>
    <submittedName>
        <fullName evidence="2">Uncharacterized protein</fullName>
    </submittedName>
</protein>
<feature type="region of interest" description="Disordered" evidence="1">
    <location>
        <begin position="540"/>
        <end position="583"/>
    </location>
</feature>
<evidence type="ECO:0000256" key="1">
    <source>
        <dbReference type="SAM" id="MobiDB-lite"/>
    </source>
</evidence>
<feature type="compositionally biased region" description="Basic and acidic residues" evidence="1">
    <location>
        <begin position="24"/>
        <end position="35"/>
    </location>
</feature>
<evidence type="ECO:0000313" key="2">
    <source>
        <dbReference type="EMBL" id="KAK1738212.1"/>
    </source>
</evidence>